<feature type="domain" description="FAD dependent oxidoreductase" evidence="2">
    <location>
        <begin position="34"/>
        <end position="395"/>
    </location>
</feature>
<keyword evidence="1" id="KW-0560">Oxidoreductase</keyword>
<comment type="caution">
    <text evidence="3">The sequence shown here is derived from an EMBL/GenBank/DDBJ whole genome shotgun (WGS) entry which is preliminary data.</text>
</comment>
<dbReference type="Gene3D" id="3.30.9.10">
    <property type="entry name" value="D-Amino Acid Oxidase, subunit A, domain 2"/>
    <property type="match status" value="1"/>
</dbReference>
<dbReference type="PANTHER" id="PTHR13847:SF285">
    <property type="entry name" value="FAD DEPENDENT OXIDOREDUCTASE DOMAIN-CONTAINING PROTEIN"/>
    <property type="match status" value="1"/>
</dbReference>
<reference evidence="3 4" key="1">
    <citation type="submission" date="2019-12" db="EMBL/GenBank/DDBJ databases">
        <title>Neisseriaceae gen. nov. sp. Genome sequencing and assembly.</title>
        <authorList>
            <person name="Liu Z."/>
            <person name="Li A."/>
        </authorList>
    </citation>
    <scope>NUCLEOTIDE SEQUENCE [LARGE SCALE GENOMIC DNA]</scope>
    <source>
        <strain evidence="3 4">B2N2-7</strain>
    </source>
</reference>
<dbReference type="Pfam" id="PF01266">
    <property type="entry name" value="DAO"/>
    <property type="match status" value="1"/>
</dbReference>
<proteinExistence type="predicted"/>
<dbReference type="PANTHER" id="PTHR13847">
    <property type="entry name" value="SARCOSINE DEHYDROGENASE-RELATED"/>
    <property type="match status" value="1"/>
</dbReference>
<dbReference type="AlphaFoldDB" id="A0A845BXX5"/>
<accession>A0A845BXX5</accession>
<dbReference type="InterPro" id="IPR036188">
    <property type="entry name" value="FAD/NAD-bd_sf"/>
</dbReference>
<dbReference type="Gene3D" id="3.50.50.60">
    <property type="entry name" value="FAD/NAD(P)-binding domain"/>
    <property type="match status" value="1"/>
</dbReference>
<evidence type="ECO:0000313" key="3">
    <source>
        <dbReference type="EMBL" id="MXR37363.1"/>
    </source>
</evidence>
<evidence type="ECO:0000259" key="2">
    <source>
        <dbReference type="Pfam" id="PF01266"/>
    </source>
</evidence>
<name>A0A845BXX5_9NEIS</name>
<gene>
    <name evidence="3" type="ORF">GQF02_10295</name>
</gene>
<dbReference type="EMBL" id="WSSB01000008">
    <property type="protein sequence ID" value="MXR37363.1"/>
    <property type="molecule type" value="Genomic_DNA"/>
</dbReference>
<dbReference type="GO" id="GO:0005737">
    <property type="term" value="C:cytoplasm"/>
    <property type="evidence" value="ECO:0007669"/>
    <property type="project" value="TreeGrafter"/>
</dbReference>
<dbReference type="InterPro" id="IPR006076">
    <property type="entry name" value="FAD-dep_OxRdtase"/>
</dbReference>
<sequence>MGGCMSHLPASCLWQGALPAVAPSSLPPVAEECDVAIIGAGYTGLWTAYYLKRQDPALHVQVFEAAHAGFGASGRNGGWLIGGIAGQDAWLASLDEDAREATRQLLYGIVDEVKTVCEREGIGCDLAHGGVLYAARGVAQARRARAWLTDLQRAGHTAADFRWLSASELAAQLQIADGLGAVFSPHCATLHPLKLVQGLLHTVRRMGVRVHEACPVAGFGKGRVRLQGGEVRARWIVPALEGASTTLPELKGRVQPAQSLIVATEPLSAAQWDAIGLAGRAAFSDLSRGVTYGQRTADGRLLFGARGGYQFAGRPRWDFDPQGDEFSLRTELMRQFFPQLQDVRITHAWGGSLGLARGFTPFALRDRSRGVACAGGYGGEGVGASNLMGRTLADLICERETLLTRQRWVEGEAGLSSLRRWEPEPLRYLGYHAIRSAFVLDDALADRQDIPARLRRLVGAGADALEGLMH</sequence>
<evidence type="ECO:0000256" key="1">
    <source>
        <dbReference type="ARBA" id="ARBA00023002"/>
    </source>
</evidence>
<dbReference type="GO" id="GO:0016491">
    <property type="term" value="F:oxidoreductase activity"/>
    <property type="evidence" value="ECO:0007669"/>
    <property type="project" value="UniProtKB-KW"/>
</dbReference>
<protein>
    <submittedName>
        <fullName evidence="3">FAD-dependent oxidoreductase</fullName>
    </submittedName>
</protein>
<evidence type="ECO:0000313" key="4">
    <source>
        <dbReference type="Proteomes" id="UP000467214"/>
    </source>
</evidence>
<dbReference type="SUPFAM" id="SSF51905">
    <property type="entry name" value="FAD/NAD(P)-binding domain"/>
    <property type="match status" value="1"/>
</dbReference>
<dbReference type="Proteomes" id="UP000467214">
    <property type="component" value="Unassembled WGS sequence"/>
</dbReference>
<organism evidence="3 4">
    <name type="scientific">Craterilacuibacter sinensis</name>
    <dbReference type="NCBI Taxonomy" id="2686017"/>
    <lineage>
        <taxon>Bacteria</taxon>
        <taxon>Pseudomonadati</taxon>
        <taxon>Pseudomonadota</taxon>
        <taxon>Betaproteobacteria</taxon>
        <taxon>Neisseriales</taxon>
        <taxon>Neisseriaceae</taxon>
        <taxon>Craterilacuibacter</taxon>
    </lineage>
</organism>
<keyword evidence="4" id="KW-1185">Reference proteome</keyword>